<dbReference type="Pfam" id="PF14384">
    <property type="entry name" value="BrnA_antitoxin"/>
    <property type="match status" value="1"/>
</dbReference>
<dbReference type="EMBL" id="CP001298">
    <property type="protein sequence ID" value="ACK82941.1"/>
    <property type="molecule type" value="Genomic_DNA"/>
</dbReference>
<dbReference type="HOGENOM" id="CLU_140900_1_3_5"/>
<accession>B7KWX4</accession>
<reference evidence="2 3" key="2">
    <citation type="journal article" date="2012" name="J. Bacteriol.">
        <title>Complete genome sequences of six strains of the genus Methylobacterium.</title>
        <authorList>
            <person name="Marx C.J."/>
            <person name="Bringel F."/>
            <person name="Chistoserdova L."/>
            <person name="Moulin L."/>
            <person name="Farhan Ul Haque M."/>
            <person name="Fleischman D.E."/>
            <person name="Gruffaz C."/>
            <person name="Jourand P."/>
            <person name="Knief C."/>
            <person name="Lee M.C."/>
            <person name="Muller E.E."/>
            <person name="Nadalig T."/>
            <person name="Peyraud R."/>
            <person name="Roselli S."/>
            <person name="Russ L."/>
            <person name="Goodwin L.A."/>
            <person name="Ivanova N."/>
            <person name="Kyrpides N."/>
            <person name="Lajus A."/>
            <person name="Land M.L."/>
            <person name="Medigue C."/>
            <person name="Mikhailova N."/>
            <person name="Nolan M."/>
            <person name="Woyke T."/>
            <person name="Stolyar S."/>
            <person name="Vorholt J.A."/>
            <person name="Vuilleumier S."/>
        </authorList>
    </citation>
    <scope>NUCLEOTIDE SEQUENCE [LARGE SCALE GENOMIC DNA]</scope>
    <source>
        <strain evidence="3">CM4 / NCIMB 13688</strain>
    </source>
</reference>
<sequence length="109" mass="12039">MSEKPTRPHGKLVRFDSLDDMPPAAPLSSAFKALTDDELERRAASDPDAGSIPAEFWNTAEPVEAETKEQITLRLDPDVLRHFRGTGKGYQSRINAVLKSYVKAKEKAG</sequence>
<evidence type="ECO:0000313" key="2">
    <source>
        <dbReference type="EMBL" id="ACK82941.1"/>
    </source>
</evidence>
<evidence type="ECO:0000256" key="1">
    <source>
        <dbReference type="SAM" id="MobiDB-lite"/>
    </source>
</evidence>
<dbReference type="KEGG" id="mch:Mchl_2094"/>
<evidence type="ECO:0000313" key="3">
    <source>
        <dbReference type="Proteomes" id="UP000002385"/>
    </source>
</evidence>
<evidence type="ECO:0008006" key="4">
    <source>
        <dbReference type="Google" id="ProtNLM"/>
    </source>
</evidence>
<feature type="region of interest" description="Disordered" evidence="1">
    <location>
        <begin position="1"/>
        <end position="20"/>
    </location>
</feature>
<dbReference type="AlphaFoldDB" id="B7KWX4"/>
<proteinExistence type="predicted"/>
<protein>
    <recommendedName>
        <fullName evidence="4">3-oxoacyl-ACP synthase</fullName>
    </recommendedName>
</protein>
<reference evidence="3" key="1">
    <citation type="submission" date="2008-12" db="EMBL/GenBank/DDBJ databases">
        <title>Complete sequence of chromosome of Methylobacterium chloromethanicum CM4.</title>
        <authorList>
            <consortium name="US DOE Joint Genome Institute"/>
            <person name="Lucas S."/>
            <person name="Copeland A."/>
            <person name="Lapidus A."/>
            <person name="Glavina del Rio T."/>
            <person name="Dalin E."/>
            <person name="Tice H."/>
            <person name="Bruce D."/>
            <person name="Goodwin L."/>
            <person name="Pitluck S."/>
            <person name="Chertkov O."/>
            <person name="Brettin T."/>
            <person name="Detter J.C."/>
            <person name="Han C."/>
            <person name="Larimer F."/>
            <person name="Land M."/>
            <person name="Hauser L."/>
            <person name="Kyrpides N."/>
            <person name="Mikhailova N."/>
            <person name="Marx C."/>
            <person name="Richardson P."/>
        </authorList>
    </citation>
    <scope>NUCLEOTIDE SEQUENCE [LARGE SCALE GENOMIC DNA]</scope>
    <source>
        <strain evidence="3">CM4 / NCIMB 13688</strain>
    </source>
</reference>
<organism evidence="2 3">
    <name type="scientific">Methylorubrum extorquens (strain CM4 / NCIMB 13688)</name>
    <name type="common">Methylobacterium extorquens</name>
    <dbReference type="NCBI Taxonomy" id="440085"/>
    <lineage>
        <taxon>Bacteria</taxon>
        <taxon>Pseudomonadati</taxon>
        <taxon>Pseudomonadota</taxon>
        <taxon>Alphaproteobacteria</taxon>
        <taxon>Hyphomicrobiales</taxon>
        <taxon>Methylobacteriaceae</taxon>
        <taxon>Methylorubrum</taxon>
    </lineage>
</organism>
<name>B7KWX4_METC4</name>
<dbReference type="RefSeq" id="WP_012253336.1">
    <property type="nucleotide sequence ID" value="NC_011757.1"/>
</dbReference>
<gene>
    <name evidence="2" type="ordered locus">Mchl_2094</name>
</gene>
<dbReference type="InterPro" id="IPR025528">
    <property type="entry name" value="BrnA_antitoxin"/>
</dbReference>
<dbReference type="Proteomes" id="UP000002385">
    <property type="component" value="Chromosome"/>
</dbReference>